<dbReference type="PRINTS" id="PR00019">
    <property type="entry name" value="LEURICHRPT"/>
</dbReference>
<dbReference type="InterPro" id="IPR008271">
    <property type="entry name" value="Ser/Thr_kinase_AS"/>
</dbReference>
<dbReference type="Gene3D" id="1.10.510.10">
    <property type="entry name" value="Transferase(Phosphotransferase) domain 1"/>
    <property type="match status" value="1"/>
</dbReference>
<dbReference type="SUPFAM" id="SSF52058">
    <property type="entry name" value="L domain-like"/>
    <property type="match status" value="1"/>
</dbReference>
<dbReference type="PROSITE" id="PS50011">
    <property type="entry name" value="PROTEIN_KINASE_DOM"/>
    <property type="match status" value="1"/>
</dbReference>
<dbReference type="SMART" id="SM00369">
    <property type="entry name" value="LRR_TYP"/>
    <property type="match status" value="10"/>
</dbReference>
<dbReference type="PROSITE" id="PS00107">
    <property type="entry name" value="PROTEIN_KINASE_ATP"/>
    <property type="match status" value="1"/>
</dbReference>
<feature type="domain" description="Protein kinase" evidence="29">
    <location>
        <begin position="729"/>
        <end position="1034"/>
    </location>
</feature>
<dbReference type="InterPro" id="IPR003591">
    <property type="entry name" value="Leu-rich_rpt_typical-subtyp"/>
</dbReference>
<sequence>MQEAMTLFFFSLFFFCSHALVSLGSSNATGDELALLSFKSMLSSPSKVSLASWNMSSHFCSWQGVVCGRRHPDRVVSLHLSSFDLSGRISPFLGNLSFLQKVELGNNQLVGHIPPELGRLSKLQELNLSTNFLQGSIPVAMGGCTNLMVLDLSNNQLQGEIPSVIGASMKNLVQLYLRKNLLTGVIPQSLAELSSIESLFLSHNNLDGEIPSALGNLTNLLSIGFSNNMLSGAIPSSLGMLPNLSVLSVGFNNLTGPIPTSIWNISSLTVLSVSRNMLNGAIPPNAFDNLPNLQMLYMDHNHFHGHIPASLANASNLFMIVLGANPFSGIVPKEVGELRNLNRLVLTDSLVGAKEPKDWEFITALTNCSQLEVLILGICEFTGTLPDSLSNLSTSLKILSLSANAISGSIPKDIGNLFNLQVLDLAYNSFTGNLPSSLAKLKNLQKFFVNDNYINGSLPLAIGNLTYLISLYLMSNAFSGRLPNTLANMTMLSELYLANNNFIGTIPSGLFNISTLSIGLDLSYNSLEGSIPQEIGNLKSLAKFNAESNKLSGEIPAALGECQGLQYLFLQNNILNGNIPGHLSQLKSLQSLDLSSNNLSGQIPKFLGNLTMLSYLNLSFNNFMGEVQTFGVFANATAISIQHNGKLCGGMPAMHLPPCPLQLPKNKHKLLVIPIVTSLVGTLIILVLLYKLLTWHKRNKTEIPSTTTMQRQRHPLISYSELVKATDGFSATNLLGSGSFGTVYKGELDGQLGESTNVVAVKVLKLQTPGAMKSFVAECEALRNLRHRNLVKIVTTCLSIDHNGNDFKAIVYEFMPNGNLEGWLHPDTDGQMEQKFLNLIERVSILLDVAFALDYLHCHGLAPVIHCDLKPSNVLLDADMVAHVGDFGLAKILVEESSTVQQSMSSMGLKGTIGYAAPEYGAGNVVSTNGDIYSYGILVLEMVTGRRPTDSTFREGLSLREYVELALHNGTRDVIDMRLSLSLENEFQGVGGGDSSQNRKTDCLIALLKLGLSCSEELPSSRMPTADIIRELLVIKGSIL</sequence>
<keyword evidence="9" id="KW-0433">Leucine-rich repeat</keyword>
<evidence type="ECO:0000256" key="21">
    <source>
        <dbReference type="ARBA" id="ARBA00047899"/>
    </source>
</evidence>
<evidence type="ECO:0000256" key="14">
    <source>
        <dbReference type="ARBA" id="ARBA00022741"/>
    </source>
</evidence>
<evidence type="ECO:0000256" key="4">
    <source>
        <dbReference type="ARBA" id="ARBA00008684"/>
    </source>
</evidence>
<proteinExistence type="inferred from homology"/>
<dbReference type="PROSITE" id="PS51450">
    <property type="entry name" value="LRR"/>
    <property type="match status" value="1"/>
</dbReference>
<dbReference type="Pfam" id="PF07714">
    <property type="entry name" value="PK_Tyr_Ser-Thr"/>
    <property type="match status" value="1"/>
</dbReference>
<keyword evidence="14 26" id="KW-0547">Nucleotide-binding</keyword>
<evidence type="ECO:0000256" key="25">
    <source>
        <dbReference type="ARBA" id="ARBA00072040"/>
    </source>
</evidence>
<keyword evidence="18 27" id="KW-0472">Membrane</keyword>
<keyword evidence="7" id="KW-0723">Serine/threonine-protein kinase</keyword>
<evidence type="ECO:0000256" key="20">
    <source>
        <dbReference type="ARBA" id="ARBA00023180"/>
    </source>
</evidence>
<dbReference type="InterPro" id="IPR011009">
    <property type="entry name" value="Kinase-like_dom_sf"/>
</dbReference>
<feature type="chain" id="PRO_5020846779" description="Receptor kinase-like protein Xa21" evidence="28">
    <location>
        <begin position="20"/>
        <end position="1040"/>
    </location>
</feature>
<evidence type="ECO:0000256" key="5">
    <source>
        <dbReference type="ARBA" id="ARBA00012513"/>
    </source>
</evidence>
<dbReference type="InterPro" id="IPR001245">
    <property type="entry name" value="Ser-Thr/Tyr_kinase_cat_dom"/>
</dbReference>
<keyword evidence="19" id="KW-0675">Receptor</keyword>
<dbReference type="InterPro" id="IPR032675">
    <property type="entry name" value="LRR_dom_sf"/>
</dbReference>
<evidence type="ECO:0000256" key="22">
    <source>
        <dbReference type="ARBA" id="ARBA00048679"/>
    </source>
</evidence>
<evidence type="ECO:0000256" key="2">
    <source>
        <dbReference type="ARBA" id="ARBA00004389"/>
    </source>
</evidence>
<reference evidence="30" key="1">
    <citation type="submission" date="2019-03" db="EMBL/GenBank/DDBJ databases">
        <title>WGS assembly of Setaria viridis.</title>
        <authorList>
            <person name="Huang P."/>
            <person name="Jenkins J."/>
            <person name="Grimwood J."/>
            <person name="Barry K."/>
            <person name="Healey A."/>
            <person name="Mamidi S."/>
            <person name="Sreedasyam A."/>
            <person name="Shu S."/>
            <person name="Feldman M."/>
            <person name="Wu J."/>
            <person name="Yu Y."/>
            <person name="Chen C."/>
            <person name="Johnson J."/>
            <person name="Rokhsar D."/>
            <person name="Baxter I."/>
            <person name="Schmutz J."/>
            <person name="Brutnell T."/>
            <person name="Kellogg E."/>
        </authorList>
    </citation>
    <scope>NUCLEOTIDE SEQUENCE [LARGE SCALE GENOMIC DNA]</scope>
</reference>
<evidence type="ECO:0000256" key="9">
    <source>
        <dbReference type="ARBA" id="ARBA00022614"/>
    </source>
</evidence>
<keyword evidence="20" id="KW-0325">Glycoprotein</keyword>
<name>A0A4U6TG21_SETVI</name>
<evidence type="ECO:0000256" key="28">
    <source>
        <dbReference type="SAM" id="SignalP"/>
    </source>
</evidence>
<evidence type="ECO:0000256" key="3">
    <source>
        <dbReference type="ARBA" id="ARBA00004479"/>
    </source>
</evidence>
<comment type="subcellular location">
    <subcellularLocation>
        <location evidence="1">Cell membrane</location>
        <topology evidence="1">Single-pass membrane protein</topology>
    </subcellularLocation>
    <subcellularLocation>
        <location evidence="2">Endoplasmic reticulum membrane</location>
        <topology evidence="2">Single-pass membrane protein</topology>
    </subcellularLocation>
    <subcellularLocation>
        <location evidence="3">Membrane</location>
        <topology evidence="3">Single-pass type I membrane protein</topology>
    </subcellularLocation>
</comment>
<keyword evidence="12 28" id="KW-0732">Signal</keyword>
<evidence type="ECO:0000256" key="17">
    <source>
        <dbReference type="ARBA" id="ARBA00022989"/>
    </source>
</evidence>
<dbReference type="OMA" id="PNTLANM"/>
<dbReference type="AlphaFoldDB" id="A0A4U6TG21"/>
<dbReference type="InterPro" id="IPR000719">
    <property type="entry name" value="Prot_kinase_dom"/>
</dbReference>
<dbReference type="Proteomes" id="UP000298652">
    <property type="component" value="Chromosome 8"/>
</dbReference>
<accession>A0A4U6TG21</accession>
<dbReference type="Pfam" id="PF23598">
    <property type="entry name" value="LRR_14"/>
    <property type="match status" value="1"/>
</dbReference>
<dbReference type="SUPFAM" id="SSF56112">
    <property type="entry name" value="Protein kinase-like (PK-like)"/>
    <property type="match status" value="1"/>
</dbReference>
<protein>
    <recommendedName>
        <fullName evidence="25">Receptor kinase-like protein Xa21</fullName>
        <ecNumber evidence="5">2.7.11.1</ecNumber>
    </recommendedName>
</protein>
<keyword evidence="15" id="KW-0418">Kinase</keyword>
<evidence type="ECO:0000256" key="26">
    <source>
        <dbReference type="PROSITE-ProRule" id="PRU10141"/>
    </source>
</evidence>
<keyword evidence="10" id="KW-0808">Transferase</keyword>
<dbReference type="Gramene" id="TKW01241">
    <property type="protein sequence ID" value="TKW01241"/>
    <property type="gene ID" value="SEVIR_8G167600v2"/>
</dbReference>
<evidence type="ECO:0000256" key="27">
    <source>
        <dbReference type="SAM" id="Phobius"/>
    </source>
</evidence>
<keyword evidence="11 27" id="KW-0812">Transmembrane</keyword>
<gene>
    <name evidence="30" type="ORF">SEVIR_8G167600v2</name>
</gene>
<dbReference type="InterPro" id="IPR001611">
    <property type="entry name" value="Leu-rich_rpt"/>
</dbReference>
<comment type="function">
    <text evidence="23">Receptor kinase that detects X.oryzae pv. oryzae protein Ax21 to promote innate immunity. Following X.oryzae pv. oryzae protein Ax21 detection, undergoes cleavage, releasing the processed protein kinase Xa21 chain.</text>
</comment>
<dbReference type="FunFam" id="3.80.10.10:FF:000288">
    <property type="entry name" value="LRR receptor-like serine/threonine-protein kinase EFR"/>
    <property type="match status" value="1"/>
</dbReference>
<dbReference type="InterPro" id="IPR051809">
    <property type="entry name" value="Plant_receptor-like_S/T_kinase"/>
</dbReference>
<dbReference type="FunFam" id="3.30.200.20:FF:000432">
    <property type="entry name" value="LRR receptor-like serine/threonine-protein kinase EFR"/>
    <property type="match status" value="1"/>
</dbReference>
<dbReference type="PANTHER" id="PTHR27008">
    <property type="entry name" value="OS04G0122200 PROTEIN"/>
    <property type="match status" value="1"/>
</dbReference>
<evidence type="ECO:0000256" key="6">
    <source>
        <dbReference type="ARBA" id="ARBA00022475"/>
    </source>
</evidence>
<dbReference type="InterPro" id="IPR013210">
    <property type="entry name" value="LRR_N_plant-typ"/>
</dbReference>
<evidence type="ECO:0000256" key="8">
    <source>
        <dbReference type="ARBA" id="ARBA00022553"/>
    </source>
</evidence>
<evidence type="ECO:0000313" key="30">
    <source>
        <dbReference type="EMBL" id="TKW01241.1"/>
    </source>
</evidence>
<keyword evidence="17 27" id="KW-1133">Transmembrane helix</keyword>
<keyword evidence="16 26" id="KW-0067">ATP-binding</keyword>
<evidence type="ECO:0000256" key="23">
    <source>
        <dbReference type="ARBA" id="ARBA00054320"/>
    </source>
</evidence>
<feature type="transmembrane region" description="Helical" evidence="27">
    <location>
        <begin position="670"/>
        <end position="690"/>
    </location>
</feature>
<feature type="signal peptide" evidence="28">
    <location>
        <begin position="1"/>
        <end position="19"/>
    </location>
</feature>
<organism evidence="30 31">
    <name type="scientific">Setaria viridis</name>
    <name type="common">Green bristlegrass</name>
    <name type="synonym">Setaria italica subsp. viridis</name>
    <dbReference type="NCBI Taxonomy" id="4556"/>
    <lineage>
        <taxon>Eukaryota</taxon>
        <taxon>Viridiplantae</taxon>
        <taxon>Streptophyta</taxon>
        <taxon>Embryophyta</taxon>
        <taxon>Tracheophyta</taxon>
        <taxon>Spermatophyta</taxon>
        <taxon>Magnoliopsida</taxon>
        <taxon>Liliopsida</taxon>
        <taxon>Poales</taxon>
        <taxon>Poaceae</taxon>
        <taxon>PACMAD clade</taxon>
        <taxon>Panicoideae</taxon>
        <taxon>Panicodae</taxon>
        <taxon>Paniceae</taxon>
        <taxon>Cenchrinae</taxon>
        <taxon>Setaria</taxon>
    </lineage>
</organism>
<dbReference type="EMBL" id="CM016559">
    <property type="protein sequence ID" value="TKW01241.1"/>
    <property type="molecule type" value="Genomic_DNA"/>
</dbReference>
<dbReference type="Pfam" id="PF00560">
    <property type="entry name" value="LRR_1"/>
    <property type="match status" value="1"/>
</dbReference>
<dbReference type="Gene3D" id="3.80.10.10">
    <property type="entry name" value="Ribonuclease Inhibitor"/>
    <property type="match status" value="4"/>
</dbReference>
<evidence type="ECO:0000256" key="15">
    <source>
        <dbReference type="ARBA" id="ARBA00022777"/>
    </source>
</evidence>
<evidence type="ECO:0000256" key="13">
    <source>
        <dbReference type="ARBA" id="ARBA00022737"/>
    </source>
</evidence>
<keyword evidence="6" id="KW-1003">Cell membrane</keyword>
<comment type="catalytic activity">
    <reaction evidence="22">
        <text>L-seryl-[protein] + ATP = O-phospho-L-seryl-[protein] + ADP + H(+)</text>
        <dbReference type="Rhea" id="RHEA:17989"/>
        <dbReference type="Rhea" id="RHEA-COMP:9863"/>
        <dbReference type="Rhea" id="RHEA-COMP:11604"/>
        <dbReference type="ChEBI" id="CHEBI:15378"/>
        <dbReference type="ChEBI" id="CHEBI:29999"/>
        <dbReference type="ChEBI" id="CHEBI:30616"/>
        <dbReference type="ChEBI" id="CHEBI:83421"/>
        <dbReference type="ChEBI" id="CHEBI:456216"/>
        <dbReference type="EC" id="2.7.11.1"/>
    </reaction>
</comment>
<dbReference type="FunFam" id="1.10.510.10:FF:000358">
    <property type="entry name" value="Putative leucine-rich repeat receptor-like serine/threonine-protein kinase"/>
    <property type="match status" value="1"/>
</dbReference>
<evidence type="ECO:0000256" key="19">
    <source>
        <dbReference type="ARBA" id="ARBA00023170"/>
    </source>
</evidence>
<dbReference type="InterPro" id="IPR017441">
    <property type="entry name" value="Protein_kinase_ATP_BS"/>
</dbReference>
<dbReference type="GO" id="GO:0005886">
    <property type="term" value="C:plasma membrane"/>
    <property type="evidence" value="ECO:0007669"/>
    <property type="project" value="UniProtKB-SubCell"/>
</dbReference>
<dbReference type="Gene3D" id="3.30.200.20">
    <property type="entry name" value="Phosphorylase Kinase, domain 1"/>
    <property type="match status" value="1"/>
</dbReference>
<dbReference type="GO" id="GO:0005789">
    <property type="term" value="C:endoplasmic reticulum membrane"/>
    <property type="evidence" value="ECO:0007669"/>
    <property type="project" value="UniProtKB-SubCell"/>
</dbReference>
<keyword evidence="31" id="KW-1185">Reference proteome</keyword>
<feature type="binding site" evidence="26">
    <location>
        <position position="762"/>
    </location>
    <ligand>
        <name>ATP</name>
        <dbReference type="ChEBI" id="CHEBI:30616"/>
    </ligand>
</feature>
<dbReference type="Pfam" id="PF13855">
    <property type="entry name" value="LRR_8"/>
    <property type="match status" value="4"/>
</dbReference>
<keyword evidence="8" id="KW-0597">Phosphoprotein</keyword>
<dbReference type="PROSITE" id="PS00108">
    <property type="entry name" value="PROTEIN_KINASE_ST"/>
    <property type="match status" value="1"/>
</dbReference>
<dbReference type="SUPFAM" id="SSF52047">
    <property type="entry name" value="RNI-like"/>
    <property type="match status" value="1"/>
</dbReference>
<evidence type="ECO:0000256" key="16">
    <source>
        <dbReference type="ARBA" id="ARBA00022840"/>
    </source>
</evidence>
<evidence type="ECO:0000259" key="29">
    <source>
        <dbReference type="PROSITE" id="PS50011"/>
    </source>
</evidence>
<evidence type="ECO:0000256" key="7">
    <source>
        <dbReference type="ARBA" id="ARBA00022527"/>
    </source>
</evidence>
<evidence type="ECO:0000256" key="10">
    <source>
        <dbReference type="ARBA" id="ARBA00022679"/>
    </source>
</evidence>
<dbReference type="PANTHER" id="PTHR27008:SF596">
    <property type="entry name" value="OS02G0215500 PROTEIN"/>
    <property type="match status" value="1"/>
</dbReference>
<comment type="catalytic activity">
    <reaction evidence="21">
        <text>L-threonyl-[protein] + ATP = O-phospho-L-threonyl-[protein] + ADP + H(+)</text>
        <dbReference type="Rhea" id="RHEA:46608"/>
        <dbReference type="Rhea" id="RHEA-COMP:11060"/>
        <dbReference type="Rhea" id="RHEA-COMP:11605"/>
        <dbReference type="ChEBI" id="CHEBI:15378"/>
        <dbReference type="ChEBI" id="CHEBI:30013"/>
        <dbReference type="ChEBI" id="CHEBI:30616"/>
        <dbReference type="ChEBI" id="CHEBI:61977"/>
        <dbReference type="ChEBI" id="CHEBI:456216"/>
        <dbReference type="EC" id="2.7.11.1"/>
    </reaction>
</comment>
<dbReference type="FunFam" id="3.80.10.10:FF:000383">
    <property type="entry name" value="Leucine-rich repeat receptor protein kinase EMS1"/>
    <property type="match status" value="1"/>
</dbReference>
<evidence type="ECO:0000256" key="1">
    <source>
        <dbReference type="ARBA" id="ARBA00004162"/>
    </source>
</evidence>
<comment type="similarity">
    <text evidence="4">Belongs to the protein kinase superfamily. Ser/Thr protein kinase family.</text>
</comment>
<dbReference type="GO" id="GO:0005524">
    <property type="term" value="F:ATP binding"/>
    <property type="evidence" value="ECO:0007669"/>
    <property type="project" value="UniProtKB-UniRule"/>
</dbReference>
<evidence type="ECO:0000256" key="11">
    <source>
        <dbReference type="ARBA" id="ARBA00022692"/>
    </source>
</evidence>
<dbReference type="SMART" id="SM00220">
    <property type="entry name" value="S_TKc"/>
    <property type="match status" value="1"/>
</dbReference>
<dbReference type="EC" id="2.7.11.1" evidence="5"/>
<dbReference type="InterPro" id="IPR055414">
    <property type="entry name" value="LRR_R13L4/SHOC2-like"/>
</dbReference>
<keyword evidence="13" id="KW-0677">Repeat</keyword>
<dbReference type="SMART" id="SM00365">
    <property type="entry name" value="LRR_SD22"/>
    <property type="match status" value="5"/>
</dbReference>
<comment type="function">
    <text evidence="24">The processed protein kinase Xa21 chain released by protein cleavage after X.oryzae pv. oryzae protein Ax21 detection translocates into the nucleus where it can bind and regulate WRKY62, a transcription factor. Confers resistance to the bacterial pathogen X.oryzae pv. oryzae (Xoo).</text>
</comment>
<evidence type="ECO:0000313" key="31">
    <source>
        <dbReference type="Proteomes" id="UP000298652"/>
    </source>
</evidence>
<evidence type="ECO:0000256" key="24">
    <source>
        <dbReference type="ARBA" id="ARBA00056628"/>
    </source>
</evidence>
<dbReference type="FunFam" id="3.80.10.10:FF:000101">
    <property type="entry name" value="LRR receptor-like serine/threonine-protein kinase ERECTA"/>
    <property type="match status" value="1"/>
</dbReference>
<evidence type="ECO:0000256" key="18">
    <source>
        <dbReference type="ARBA" id="ARBA00023136"/>
    </source>
</evidence>
<dbReference type="Pfam" id="PF08263">
    <property type="entry name" value="LRRNT_2"/>
    <property type="match status" value="1"/>
</dbReference>
<evidence type="ECO:0000256" key="12">
    <source>
        <dbReference type="ARBA" id="ARBA00022729"/>
    </source>
</evidence>
<dbReference type="GO" id="GO:0004674">
    <property type="term" value="F:protein serine/threonine kinase activity"/>
    <property type="evidence" value="ECO:0007669"/>
    <property type="project" value="UniProtKB-KW"/>
</dbReference>